<accession>A0A0M3I1Z3</accession>
<sequence>MARDDDDECPSFLWYFVASFGYTILILLILVAYLTMYSSHFMWALSKKKEPGTKTGTDSRGSKESSENKDSKNEKGSKESKEEKGNKESKED</sequence>
<protein>
    <submittedName>
        <fullName evidence="4">Uncharacterized protein</fullName>
    </submittedName>
</protein>
<dbReference type="AlphaFoldDB" id="A0A0M3I1Z3"/>
<dbReference type="WBParaSite" id="ALUE_0001040201-mRNA-1">
    <property type="protein sequence ID" value="ALUE_0001040201-mRNA-1"/>
    <property type="gene ID" value="ALUE_0001040201"/>
</dbReference>
<evidence type="ECO:0000256" key="2">
    <source>
        <dbReference type="SAM" id="Phobius"/>
    </source>
</evidence>
<dbReference type="Proteomes" id="UP000036681">
    <property type="component" value="Unplaced"/>
</dbReference>
<proteinExistence type="predicted"/>
<keyword evidence="2" id="KW-0472">Membrane</keyword>
<evidence type="ECO:0000313" key="3">
    <source>
        <dbReference type="Proteomes" id="UP000036681"/>
    </source>
</evidence>
<feature type="region of interest" description="Disordered" evidence="1">
    <location>
        <begin position="49"/>
        <end position="92"/>
    </location>
</feature>
<keyword evidence="3" id="KW-1185">Reference proteome</keyword>
<evidence type="ECO:0000256" key="1">
    <source>
        <dbReference type="SAM" id="MobiDB-lite"/>
    </source>
</evidence>
<organism evidence="3 4">
    <name type="scientific">Ascaris lumbricoides</name>
    <name type="common">Giant roundworm</name>
    <dbReference type="NCBI Taxonomy" id="6252"/>
    <lineage>
        <taxon>Eukaryota</taxon>
        <taxon>Metazoa</taxon>
        <taxon>Ecdysozoa</taxon>
        <taxon>Nematoda</taxon>
        <taxon>Chromadorea</taxon>
        <taxon>Rhabditida</taxon>
        <taxon>Spirurina</taxon>
        <taxon>Ascaridomorpha</taxon>
        <taxon>Ascaridoidea</taxon>
        <taxon>Ascarididae</taxon>
        <taxon>Ascaris</taxon>
    </lineage>
</organism>
<name>A0A0M3I1Z3_ASCLU</name>
<feature type="compositionally biased region" description="Basic and acidic residues" evidence="1">
    <location>
        <begin position="60"/>
        <end position="92"/>
    </location>
</feature>
<feature type="transmembrane region" description="Helical" evidence="2">
    <location>
        <begin position="12"/>
        <end position="34"/>
    </location>
</feature>
<keyword evidence="2" id="KW-0812">Transmembrane</keyword>
<keyword evidence="2" id="KW-1133">Transmembrane helix</keyword>
<evidence type="ECO:0000313" key="4">
    <source>
        <dbReference type="WBParaSite" id="ALUE_0001040201-mRNA-1"/>
    </source>
</evidence>
<reference evidence="4" key="1">
    <citation type="submission" date="2017-02" db="UniProtKB">
        <authorList>
            <consortium name="WormBaseParasite"/>
        </authorList>
    </citation>
    <scope>IDENTIFICATION</scope>
</reference>